<reference evidence="3 5" key="1">
    <citation type="journal article" date="2014" name="BMC Genomics">
        <title>Genome sequence of Anopheles sinensis provides insight into genetics basis of mosquito competence for malaria parasites.</title>
        <authorList>
            <person name="Zhou D."/>
            <person name="Zhang D."/>
            <person name="Ding G."/>
            <person name="Shi L."/>
            <person name="Hou Q."/>
            <person name="Ye Y."/>
            <person name="Xu Y."/>
            <person name="Zhou H."/>
            <person name="Xiong C."/>
            <person name="Li S."/>
            <person name="Yu J."/>
            <person name="Hong S."/>
            <person name="Yu X."/>
            <person name="Zou P."/>
            <person name="Chen C."/>
            <person name="Chang X."/>
            <person name="Wang W."/>
            <person name="Lv Y."/>
            <person name="Sun Y."/>
            <person name="Ma L."/>
            <person name="Shen B."/>
            <person name="Zhu C."/>
        </authorList>
    </citation>
    <scope>NUCLEOTIDE SEQUENCE [LARGE SCALE GENOMIC DNA]</scope>
</reference>
<accession>A0A084VW84</accession>
<evidence type="ECO:0000256" key="1">
    <source>
        <dbReference type="SAM" id="MobiDB-lite"/>
    </source>
</evidence>
<name>A0A084VW84_ANOSI</name>
<sequence length="113" mass="11963">MTKFICIVLALVCLGAATVRGQYKADVPCTTLTECICKLPKIIGAVAGRQASATIRNPLNGQTYTLDLSKPSQAVTDYCAQVQRGQTPQALPFSAPINGNKLARKHPMDSGAT</sequence>
<dbReference type="OrthoDB" id="7734667at2759"/>
<feature type="region of interest" description="Disordered" evidence="1">
    <location>
        <begin position="90"/>
        <end position="113"/>
    </location>
</feature>
<dbReference type="Proteomes" id="UP000030765">
    <property type="component" value="Unassembled WGS sequence"/>
</dbReference>
<dbReference type="AlphaFoldDB" id="A0A084VW84"/>
<dbReference type="EMBL" id="ATLV01017503">
    <property type="status" value="NOT_ANNOTATED_CDS"/>
    <property type="molecule type" value="Genomic_DNA"/>
</dbReference>
<evidence type="ECO:0000313" key="5">
    <source>
        <dbReference type="Proteomes" id="UP000030765"/>
    </source>
</evidence>
<keyword evidence="2" id="KW-0732">Signal</keyword>
<evidence type="ECO:0000313" key="4">
    <source>
        <dbReference type="EnsemblMetazoa" id="ASIC009923-PA"/>
    </source>
</evidence>
<evidence type="ECO:0000256" key="2">
    <source>
        <dbReference type="SAM" id="SignalP"/>
    </source>
</evidence>
<protein>
    <submittedName>
        <fullName evidence="3 4">Uncharacterized protein</fullName>
    </submittedName>
</protein>
<proteinExistence type="predicted"/>
<dbReference type="VEuPathDB" id="VectorBase:ASIS013346"/>
<evidence type="ECO:0000313" key="3">
    <source>
        <dbReference type="EMBL" id="KFB42228.1"/>
    </source>
</evidence>
<dbReference type="EnsemblMetazoa" id="ASIC009923-RA">
    <property type="protein sequence ID" value="ASIC009923-PA"/>
    <property type="gene ID" value="ASIC009923"/>
</dbReference>
<gene>
    <name evidence="3" type="ORF">ZHAS_00009923</name>
</gene>
<feature type="chain" id="PRO_5001784026" evidence="2">
    <location>
        <begin position="22"/>
        <end position="113"/>
    </location>
</feature>
<organism evidence="3">
    <name type="scientific">Anopheles sinensis</name>
    <name type="common">Mosquito</name>
    <dbReference type="NCBI Taxonomy" id="74873"/>
    <lineage>
        <taxon>Eukaryota</taxon>
        <taxon>Metazoa</taxon>
        <taxon>Ecdysozoa</taxon>
        <taxon>Arthropoda</taxon>
        <taxon>Hexapoda</taxon>
        <taxon>Insecta</taxon>
        <taxon>Pterygota</taxon>
        <taxon>Neoptera</taxon>
        <taxon>Endopterygota</taxon>
        <taxon>Diptera</taxon>
        <taxon>Nematocera</taxon>
        <taxon>Culicoidea</taxon>
        <taxon>Culicidae</taxon>
        <taxon>Anophelinae</taxon>
        <taxon>Anopheles</taxon>
    </lineage>
</organism>
<dbReference type="OMA" id="CICKLPK"/>
<keyword evidence="5" id="KW-1185">Reference proteome</keyword>
<feature type="signal peptide" evidence="2">
    <location>
        <begin position="1"/>
        <end position="21"/>
    </location>
</feature>
<dbReference type="VEuPathDB" id="VectorBase:ASIC009923"/>
<reference evidence="4" key="2">
    <citation type="submission" date="2020-05" db="UniProtKB">
        <authorList>
            <consortium name="EnsemblMetazoa"/>
        </authorList>
    </citation>
    <scope>IDENTIFICATION</scope>
</reference>
<dbReference type="EMBL" id="KE525172">
    <property type="protein sequence ID" value="KFB42228.1"/>
    <property type="molecule type" value="Genomic_DNA"/>
</dbReference>